<gene>
    <name evidence="8" type="ORF">C3F09_03300</name>
</gene>
<dbReference type="Gene3D" id="1.20.1250.20">
    <property type="entry name" value="MFS general substrate transporter like domains"/>
    <property type="match status" value="2"/>
</dbReference>
<keyword evidence="2" id="KW-0813">Transport</keyword>
<feature type="transmembrane region" description="Helical" evidence="6">
    <location>
        <begin position="358"/>
        <end position="383"/>
    </location>
</feature>
<evidence type="ECO:0000256" key="4">
    <source>
        <dbReference type="ARBA" id="ARBA00022989"/>
    </source>
</evidence>
<evidence type="ECO:0000256" key="2">
    <source>
        <dbReference type="ARBA" id="ARBA00022448"/>
    </source>
</evidence>
<evidence type="ECO:0000313" key="9">
    <source>
        <dbReference type="Proteomes" id="UP000250918"/>
    </source>
</evidence>
<dbReference type="GO" id="GO:0012505">
    <property type="term" value="C:endomembrane system"/>
    <property type="evidence" value="ECO:0007669"/>
    <property type="project" value="UniProtKB-SubCell"/>
</dbReference>
<dbReference type="PANTHER" id="PTHR23519">
    <property type="entry name" value="AUTOPHAGY-RELATED PROTEIN 22"/>
    <property type="match status" value="1"/>
</dbReference>
<dbReference type="PANTHER" id="PTHR23519:SF1">
    <property type="entry name" value="AUTOPHAGY-RELATED PROTEIN 22"/>
    <property type="match status" value="1"/>
</dbReference>
<dbReference type="InterPro" id="IPR020846">
    <property type="entry name" value="MFS_dom"/>
</dbReference>
<sequence>MTSTSVWRRDVVAWSLYDLANTIYSMNIVSLYLKRYIVQDLGKPDHYFDIAFSLSMALTALVLPALGAMSDHTTKKKLFLLLFTLTCCIPVGLLAAVPPSMVFVLLLLFIIANFSYEAGMPFYNALLYSVSDGMQARFVSGIGVAIGYIGSIVGMLLVLPFVSGSIMDIRVPFIAGSGKSGAFLPTAVLFLLFAIPTFIWVKEKRVHRPQRATIRQAYREVWDGLRNTRRFPGVLRYLIADYFFEDAVATVILNIGLYCSIVLQLPENQISMFLILSTISAVVGSFIIGKIAEHWSLKNLLTIIMWGWVVSLVTFAITDNMAVIWVLGSVVGILLGGLWTTSRPLLAELVPREDLGRFFGLFALSGRAAAIVGPLVWTSVVLLTRPGSSANRWFGSNLPLISSSEVQLPYKLAVLSLAVMILIGLLIFRKVPHTRTVRHE</sequence>
<dbReference type="InterPro" id="IPR024671">
    <property type="entry name" value="Atg22-like"/>
</dbReference>
<dbReference type="AlphaFoldDB" id="A0A855XA47"/>
<feature type="transmembrane region" description="Helical" evidence="6">
    <location>
        <begin position="182"/>
        <end position="201"/>
    </location>
</feature>
<feature type="transmembrane region" description="Helical" evidence="6">
    <location>
        <begin position="103"/>
        <end position="126"/>
    </location>
</feature>
<feature type="domain" description="Major facilitator superfamily (MFS) profile" evidence="7">
    <location>
        <begin position="182"/>
        <end position="440"/>
    </location>
</feature>
<feature type="transmembrane region" description="Helical" evidence="6">
    <location>
        <begin position="138"/>
        <end position="162"/>
    </location>
</feature>
<dbReference type="InterPro" id="IPR036259">
    <property type="entry name" value="MFS_trans_sf"/>
</dbReference>
<name>A0A855XA47_9BACT</name>
<evidence type="ECO:0000259" key="7">
    <source>
        <dbReference type="PROSITE" id="PS50850"/>
    </source>
</evidence>
<accession>A0A855XA47</accession>
<dbReference type="SUPFAM" id="SSF103473">
    <property type="entry name" value="MFS general substrate transporter"/>
    <property type="match status" value="1"/>
</dbReference>
<reference evidence="8 9" key="1">
    <citation type="journal article" date="2018" name="ISME J.">
        <title>A methanotrophic archaeon couples anaerobic oxidation of methane to Fe(III) reduction.</title>
        <authorList>
            <person name="Cai C."/>
            <person name="Leu A.O."/>
            <person name="Xie G.J."/>
            <person name="Guo J."/>
            <person name="Feng Y."/>
            <person name="Zhao J.X."/>
            <person name="Tyson G.W."/>
            <person name="Yuan Z."/>
            <person name="Hu S."/>
        </authorList>
    </citation>
    <scope>NUCLEOTIDE SEQUENCE [LARGE SCALE GENOMIC DNA]</scope>
    <source>
        <strain evidence="8">FeB_12</strain>
    </source>
</reference>
<organism evidence="8 9">
    <name type="scientific">candidate division GN15 bacterium</name>
    <dbReference type="NCBI Taxonomy" id="2072418"/>
    <lineage>
        <taxon>Bacteria</taxon>
        <taxon>candidate division GN15</taxon>
    </lineage>
</organism>
<dbReference type="InterPro" id="IPR050495">
    <property type="entry name" value="ATG22/LtaA_families"/>
</dbReference>
<keyword evidence="5 6" id="KW-0472">Membrane</keyword>
<feature type="transmembrane region" description="Helical" evidence="6">
    <location>
        <begin position="78"/>
        <end position="97"/>
    </location>
</feature>
<protein>
    <recommendedName>
        <fullName evidence="7">Major facilitator superfamily (MFS) profile domain-containing protein</fullName>
    </recommendedName>
</protein>
<proteinExistence type="predicted"/>
<dbReference type="Pfam" id="PF11700">
    <property type="entry name" value="ATG22"/>
    <property type="match status" value="1"/>
</dbReference>
<comment type="caution">
    <text evidence="8">The sequence shown here is derived from an EMBL/GenBank/DDBJ whole genome shotgun (WGS) entry which is preliminary data.</text>
</comment>
<feature type="transmembrane region" description="Helical" evidence="6">
    <location>
        <begin position="239"/>
        <end position="263"/>
    </location>
</feature>
<evidence type="ECO:0000256" key="1">
    <source>
        <dbReference type="ARBA" id="ARBA00004127"/>
    </source>
</evidence>
<dbReference type="EMBL" id="PQAP01000023">
    <property type="protein sequence ID" value="PWB74727.1"/>
    <property type="molecule type" value="Genomic_DNA"/>
</dbReference>
<evidence type="ECO:0000256" key="5">
    <source>
        <dbReference type="ARBA" id="ARBA00023136"/>
    </source>
</evidence>
<feature type="transmembrane region" description="Helical" evidence="6">
    <location>
        <begin position="46"/>
        <end position="66"/>
    </location>
</feature>
<dbReference type="PROSITE" id="PS50850">
    <property type="entry name" value="MFS"/>
    <property type="match status" value="1"/>
</dbReference>
<feature type="transmembrane region" description="Helical" evidence="6">
    <location>
        <begin position="300"/>
        <end position="317"/>
    </location>
</feature>
<dbReference type="Proteomes" id="UP000250918">
    <property type="component" value="Unassembled WGS sequence"/>
</dbReference>
<keyword evidence="4 6" id="KW-1133">Transmembrane helix</keyword>
<dbReference type="GO" id="GO:0022857">
    <property type="term" value="F:transmembrane transporter activity"/>
    <property type="evidence" value="ECO:0007669"/>
    <property type="project" value="InterPro"/>
</dbReference>
<comment type="subcellular location">
    <subcellularLocation>
        <location evidence="1">Endomembrane system</location>
        <topology evidence="1">Multi-pass membrane protein</topology>
    </subcellularLocation>
</comment>
<evidence type="ECO:0000256" key="3">
    <source>
        <dbReference type="ARBA" id="ARBA00022692"/>
    </source>
</evidence>
<evidence type="ECO:0000256" key="6">
    <source>
        <dbReference type="SAM" id="Phobius"/>
    </source>
</evidence>
<feature type="transmembrane region" description="Helical" evidence="6">
    <location>
        <begin position="269"/>
        <end position="288"/>
    </location>
</feature>
<feature type="transmembrane region" description="Helical" evidence="6">
    <location>
        <begin position="12"/>
        <end position="34"/>
    </location>
</feature>
<feature type="transmembrane region" description="Helical" evidence="6">
    <location>
        <begin position="408"/>
        <end position="428"/>
    </location>
</feature>
<evidence type="ECO:0000313" key="8">
    <source>
        <dbReference type="EMBL" id="PWB74727.1"/>
    </source>
</evidence>
<keyword evidence="3 6" id="KW-0812">Transmembrane</keyword>
<feature type="transmembrane region" description="Helical" evidence="6">
    <location>
        <begin position="323"/>
        <end position="346"/>
    </location>
</feature>